<dbReference type="GO" id="GO:0016020">
    <property type="term" value="C:membrane"/>
    <property type="evidence" value="ECO:0007669"/>
    <property type="project" value="UniProtKB-SubCell"/>
</dbReference>
<evidence type="ECO:0000256" key="4">
    <source>
        <dbReference type="ARBA" id="ARBA00022692"/>
    </source>
</evidence>
<accession>A0A0D6R0X1</accession>
<evidence type="ECO:0000256" key="1">
    <source>
        <dbReference type="ARBA" id="ARBA00004141"/>
    </source>
</evidence>
<evidence type="ECO:0000256" key="7">
    <source>
        <dbReference type="ARBA" id="ARBA00023315"/>
    </source>
</evidence>
<feature type="transmembrane region" description="Helical" evidence="8">
    <location>
        <begin position="54"/>
        <end position="76"/>
    </location>
</feature>
<keyword evidence="7 8" id="KW-0012">Acyltransferase</keyword>
<reference evidence="10" key="1">
    <citation type="submission" date="2015-03" db="EMBL/GenBank/DDBJ databases">
        <title>A transcriptome of Araucaria cunninghamii, an australian fine timber species.</title>
        <authorList>
            <person name="Jing Yi C.J.Y."/>
            <person name="Yin San L.Y.S."/>
            <person name="Abdul Karim S.S."/>
            <person name="Wan Azmi N.N."/>
            <person name="Hercus R.R."/>
            <person name="Croft L.L."/>
        </authorList>
    </citation>
    <scope>NUCLEOTIDE SEQUENCE</scope>
    <source>
        <strain evidence="10">MI0301</strain>
        <tissue evidence="10">Leaf</tissue>
    </source>
</reference>
<organism evidence="10">
    <name type="scientific">Araucaria cunninghamii</name>
    <name type="common">Hoop pine</name>
    <name type="synonym">Moreton Bay pine</name>
    <dbReference type="NCBI Taxonomy" id="56994"/>
    <lineage>
        <taxon>Eukaryota</taxon>
        <taxon>Viridiplantae</taxon>
        <taxon>Streptophyta</taxon>
        <taxon>Embryophyta</taxon>
        <taxon>Tracheophyta</taxon>
        <taxon>Spermatophyta</taxon>
        <taxon>Pinopsida</taxon>
        <taxon>Pinidae</taxon>
        <taxon>Conifers II</taxon>
        <taxon>Araucariales</taxon>
        <taxon>Araucariaceae</taxon>
        <taxon>Araucaria</taxon>
    </lineage>
</organism>
<comment type="catalytic activity">
    <reaction evidence="8">
        <text>L-cysteinyl-[protein] + hexadecanoyl-CoA = S-hexadecanoyl-L-cysteinyl-[protein] + CoA</text>
        <dbReference type="Rhea" id="RHEA:36683"/>
        <dbReference type="Rhea" id="RHEA-COMP:10131"/>
        <dbReference type="Rhea" id="RHEA-COMP:11032"/>
        <dbReference type="ChEBI" id="CHEBI:29950"/>
        <dbReference type="ChEBI" id="CHEBI:57287"/>
        <dbReference type="ChEBI" id="CHEBI:57379"/>
        <dbReference type="ChEBI" id="CHEBI:74151"/>
        <dbReference type="EC" id="2.3.1.225"/>
    </reaction>
</comment>
<keyword evidence="6 8" id="KW-0472">Membrane</keyword>
<proteinExistence type="inferred from homology"/>
<name>A0A0D6R0X1_ARACU</name>
<feature type="domain" description="Palmitoyltransferase DHHC" evidence="9">
    <location>
        <begin position="126"/>
        <end position="251"/>
    </location>
</feature>
<keyword evidence="4 8" id="KW-0812">Transmembrane</keyword>
<comment type="subcellular location">
    <subcellularLocation>
        <location evidence="1">Membrane</location>
        <topology evidence="1">Multi-pass membrane protein</topology>
    </subcellularLocation>
</comment>
<feature type="transmembrane region" description="Helical" evidence="8">
    <location>
        <begin position="210"/>
        <end position="233"/>
    </location>
</feature>
<dbReference type="EMBL" id="GCKF01040171">
    <property type="protein sequence ID" value="JAG95555.1"/>
    <property type="molecule type" value="Transcribed_RNA"/>
</dbReference>
<dbReference type="EC" id="2.3.1.225" evidence="8"/>
<evidence type="ECO:0000256" key="6">
    <source>
        <dbReference type="ARBA" id="ARBA00023136"/>
    </source>
</evidence>
<protein>
    <recommendedName>
        <fullName evidence="8">S-acyltransferase</fullName>
        <ecNumber evidence="8">2.3.1.225</ecNumber>
    </recommendedName>
    <alternativeName>
        <fullName evidence="8">Palmitoyltransferase</fullName>
    </alternativeName>
</protein>
<keyword evidence="3 8" id="KW-0808">Transferase</keyword>
<evidence type="ECO:0000256" key="5">
    <source>
        <dbReference type="ARBA" id="ARBA00022989"/>
    </source>
</evidence>
<evidence type="ECO:0000259" key="9">
    <source>
        <dbReference type="Pfam" id="PF01529"/>
    </source>
</evidence>
<dbReference type="PROSITE" id="PS50216">
    <property type="entry name" value="DHHC"/>
    <property type="match status" value="1"/>
</dbReference>
<dbReference type="InterPro" id="IPR039859">
    <property type="entry name" value="PFA4/ZDH16/20/ERF2-like"/>
</dbReference>
<dbReference type="AlphaFoldDB" id="A0A0D6R0X1"/>
<evidence type="ECO:0000256" key="8">
    <source>
        <dbReference type="RuleBase" id="RU079119"/>
    </source>
</evidence>
<dbReference type="GO" id="GO:0019706">
    <property type="term" value="F:protein-cysteine S-palmitoyltransferase activity"/>
    <property type="evidence" value="ECO:0007669"/>
    <property type="project" value="UniProtKB-EC"/>
</dbReference>
<dbReference type="PANTHER" id="PTHR12246">
    <property type="entry name" value="PALMITOYLTRANSFERASE ZDHHC16"/>
    <property type="match status" value="1"/>
</dbReference>
<comment type="domain">
    <text evidence="8">The DHHC domain is required for palmitoyltransferase activity.</text>
</comment>
<keyword evidence="5 8" id="KW-1133">Transmembrane helix</keyword>
<evidence type="ECO:0000256" key="3">
    <source>
        <dbReference type="ARBA" id="ARBA00022679"/>
    </source>
</evidence>
<feature type="transmembrane region" description="Helical" evidence="8">
    <location>
        <begin position="172"/>
        <end position="198"/>
    </location>
</feature>
<sequence>MAWNVFKYCTALRGLGSFMVILVLGIVGATYYAVVIVNYGPAIQNGGFETAKALFVLFCFHFLLVMLLWSYFAVVLTDPGGVPPDWTPAIDEECGETVPLTRSYESTVPALNSQSPLTVNGPSKSRFQSCRKCNQLRPPRSHHCSICGRCILKMDHHCIWVINCVGARNYKFFLLFLFYTFLETTLATCALLPQFISFFGKNGSSQISEIYAPTFLGFVLNVAFALSVLGFIIMHISLVASNTTTIEACERKTDSKVSYDLGRKKNFEQVFGKEKFYWFIPVYSYEDANIMHVVQGLEYPHKPCFNDQDI</sequence>
<feature type="transmembrane region" description="Helical" evidence="8">
    <location>
        <begin position="12"/>
        <end position="34"/>
    </location>
</feature>
<comment type="similarity">
    <text evidence="2 8">Belongs to the DHHC palmitoyltransferase family.</text>
</comment>
<evidence type="ECO:0000313" key="10">
    <source>
        <dbReference type="EMBL" id="JAG95555.1"/>
    </source>
</evidence>
<dbReference type="InterPro" id="IPR001594">
    <property type="entry name" value="Palmitoyltrfase_DHHC"/>
</dbReference>
<evidence type="ECO:0000256" key="2">
    <source>
        <dbReference type="ARBA" id="ARBA00008574"/>
    </source>
</evidence>
<dbReference type="Pfam" id="PF01529">
    <property type="entry name" value="DHHC"/>
    <property type="match status" value="1"/>
</dbReference>